<evidence type="ECO:0000313" key="6">
    <source>
        <dbReference type="Proteomes" id="UP000030302"/>
    </source>
</evidence>
<dbReference type="PROSITE" id="PS50005">
    <property type="entry name" value="TPR"/>
    <property type="match status" value="1"/>
</dbReference>
<feature type="chain" id="PRO_5001974142" evidence="4">
    <location>
        <begin position="26"/>
        <end position="388"/>
    </location>
</feature>
<evidence type="ECO:0000256" key="3">
    <source>
        <dbReference type="PROSITE-ProRule" id="PRU00339"/>
    </source>
</evidence>
<dbReference type="RefSeq" id="WP_038489407.1">
    <property type="nucleotide sequence ID" value="NZ_CP009962.1"/>
</dbReference>
<keyword evidence="4" id="KW-0732">Signal</keyword>
<dbReference type="PANTHER" id="PTHR44998:SF1">
    <property type="entry name" value="UDP-N-ACETYLGLUCOSAMINE--PEPTIDE N-ACETYLGLUCOSAMINYLTRANSFERASE 110 KDA SUBUNIT"/>
    <property type="match status" value="1"/>
</dbReference>
<feature type="signal peptide" evidence="4">
    <location>
        <begin position="1"/>
        <end position="25"/>
    </location>
</feature>
<protein>
    <submittedName>
        <fullName evidence="5">TPR domain protein</fullName>
    </submittedName>
</protein>
<keyword evidence="2 3" id="KW-0802">TPR repeat</keyword>
<name>A0A0A1FBC7_9BURK</name>
<dbReference type="EMBL" id="CP009962">
    <property type="protein sequence ID" value="AIY41811.1"/>
    <property type="molecule type" value="Genomic_DNA"/>
</dbReference>
<accession>A0A0A1FBC7</accession>
<dbReference type="Gene3D" id="1.25.40.10">
    <property type="entry name" value="Tetratricopeptide repeat domain"/>
    <property type="match status" value="2"/>
</dbReference>
<organism evidence="5 6">
    <name type="scientific">Collimonas arenae</name>
    <dbReference type="NCBI Taxonomy" id="279058"/>
    <lineage>
        <taxon>Bacteria</taxon>
        <taxon>Pseudomonadati</taxon>
        <taxon>Pseudomonadota</taxon>
        <taxon>Betaproteobacteria</taxon>
        <taxon>Burkholderiales</taxon>
        <taxon>Oxalobacteraceae</taxon>
        <taxon>Collimonas</taxon>
    </lineage>
</organism>
<evidence type="ECO:0000313" key="5">
    <source>
        <dbReference type="EMBL" id="AIY41811.1"/>
    </source>
</evidence>
<proteinExistence type="predicted"/>
<keyword evidence="6" id="KW-1185">Reference proteome</keyword>
<evidence type="ECO:0000256" key="4">
    <source>
        <dbReference type="SAM" id="SignalP"/>
    </source>
</evidence>
<dbReference type="SUPFAM" id="SSF48452">
    <property type="entry name" value="TPR-like"/>
    <property type="match status" value="1"/>
</dbReference>
<reference evidence="6" key="1">
    <citation type="journal article" date="2014" name="Soil Biol. Biochem.">
        <title>Structure and function of bacterial communities in ageing soils: Insights from the Mendocino ecological staircase.</title>
        <authorList>
            <person name="Uroz S."/>
            <person name="Tech J.J."/>
            <person name="Sawaya N.A."/>
            <person name="Frey-Klett P."/>
            <person name="Leveau J.H.J."/>
        </authorList>
    </citation>
    <scope>NUCLEOTIDE SEQUENCE [LARGE SCALE GENOMIC DNA]</scope>
    <source>
        <strain evidence="6">Cal35</strain>
    </source>
</reference>
<dbReference type="SMART" id="SM00028">
    <property type="entry name" value="TPR"/>
    <property type="match status" value="4"/>
</dbReference>
<evidence type="ECO:0000256" key="2">
    <source>
        <dbReference type="ARBA" id="ARBA00022803"/>
    </source>
</evidence>
<keyword evidence="1" id="KW-0677">Repeat</keyword>
<dbReference type="InterPro" id="IPR019734">
    <property type="entry name" value="TPR_rpt"/>
</dbReference>
<dbReference type="PANTHER" id="PTHR44998">
    <property type="match status" value="1"/>
</dbReference>
<dbReference type="InterPro" id="IPR013105">
    <property type="entry name" value="TPR_2"/>
</dbReference>
<dbReference type="PROSITE" id="PS51257">
    <property type="entry name" value="PROKAR_LIPOPROTEIN"/>
    <property type="match status" value="1"/>
</dbReference>
<dbReference type="OrthoDB" id="5801251at2"/>
<feature type="repeat" description="TPR" evidence="3">
    <location>
        <begin position="230"/>
        <end position="263"/>
    </location>
</feature>
<dbReference type="Pfam" id="PF13432">
    <property type="entry name" value="TPR_16"/>
    <property type="match status" value="1"/>
</dbReference>
<dbReference type="HOGENOM" id="CLU_056368_0_0_4"/>
<dbReference type="Proteomes" id="UP000030302">
    <property type="component" value="Chromosome"/>
</dbReference>
<dbReference type="AlphaFoldDB" id="A0A0A1FBC7"/>
<dbReference type="InterPro" id="IPR011990">
    <property type="entry name" value="TPR-like_helical_dom_sf"/>
</dbReference>
<sequence length="388" mass="44044">MKNWVVLPFCLILASCISAPQAPRADNLFSDQLFAASSQRISVDDVFALSPAMKQYLKSEEMTYQMHTKGLQQGLFDALYNKKQLKLDYNSERTRNAAQTFEARAGNCLSLVIMTAAFAKELELPIQYQRVLIDQSWTRNENIYFASGHVNLTLGKKLSDVRTRFDQSSLLTIDFLPPEEISGQDRRDIGENTIVAMYMNNQAAEALASHQLDDAYWWAREAIRQDPTFLASYNTLGVVYERHGNLQQAERSFAQVLEREPDNTVVISNLIDVLNDLGRSGEANALSAKLTHLQPEAPFQAFNQGMVAMRAGDYKTAKLQFAKEIQRDPYYHEFQYWMGIACLRLGEIDQAAKHLSIAMENSTTRNDHDLYAAKLDRVKSYHAPLLVH</sequence>
<dbReference type="KEGG" id="care:LT85_2653"/>
<dbReference type="Pfam" id="PF07719">
    <property type="entry name" value="TPR_2"/>
    <property type="match status" value="1"/>
</dbReference>
<gene>
    <name evidence="5" type="ORF">LT85_2653</name>
</gene>
<evidence type="ECO:0000256" key="1">
    <source>
        <dbReference type="ARBA" id="ARBA00022737"/>
    </source>
</evidence>
<dbReference type="STRING" id="279058.LT85_2653"/>